<evidence type="ECO:0000313" key="3">
    <source>
        <dbReference type="Proteomes" id="UP000199283"/>
    </source>
</evidence>
<gene>
    <name evidence="2" type="ORF">SAMN04488526_2267</name>
</gene>
<keyword evidence="1" id="KW-0732">Signal</keyword>
<feature type="signal peptide" evidence="1">
    <location>
        <begin position="1"/>
        <end position="24"/>
    </location>
</feature>
<dbReference type="AlphaFoldDB" id="A0A1H7NPY5"/>
<dbReference type="STRING" id="188906.SAMN04488526_2267"/>
<evidence type="ECO:0000256" key="1">
    <source>
        <dbReference type="SAM" id="SignalP"/>
    </source>
</evidence>
<feature type="chain" id="PRO_5011720399" evidence="1">
    <location>
        <begin position="25"/>
        <end position="151"/>
    </location>
</feature>
<name>A0A1H7NPY5_9RHOB</name>
<evidence type="ECO:0000313" key="2">
    <source>
        <dbReference type="EMBL" id="SEL25394.1"/>
    </source>
</evidence>
<accession>A0A1H7NPY5</accession>
<dbReference type="EMBL" id="FNZQ01000004">
    <property type="protein sequence ID" value="SEL25394.1"/>
    <property type="molecule type" value="Genomic_DNA"/>
</dbReference>
<dbReference type="RefSeq" id="WP_092762851.1">
    <property type="nucleotide sequence ID" value="NZ_CAXBJT010000134.1"/>
</dbReference>
<dbReference type="OrthoDB" id="7951357at2"/>
<sequence>MMRVLLLLPLLTACGAFVVTPETARDEARRINALDTATLWRVQASTRDMVELSQVEAELGSRDQFSSSIGYLGRRTLAQAARGRYRRPSQDDPALDGVNCDDFLTDAAAQVEFMGSGGPRNDRHKLDDDGDGLACNWIDDLRQSVARATQS</sequence>
<keyword evidence="3" id="KW-1185">Reference proteome</keyword>
<proteinExistence type="predicted"/>
<dbReference type="Proteomes" id="UP000199283">
    <property type="component" value="Unassembled WGS sequence"/>
</dbReference>
<organism evidence="2 3">
    <name type="scientific">Jannaschia helgolandensis</name>
    <dbReference type="NCBI Taxonomy" id="188906"/>
    <lineage>
        <taxon>Bacteria</taxon>
        <taxon>Pseudomonadati</taxon>
        <taxon>Pseudomonadota</taxon>
        <taxon>Alphaproteobacteria</taxon>
        <taxon>Rhodobacterales</taxon>
        <taxon>Roseobacteraceae</taxon>
        <taxon>Jannaschia</taxon>
    </lineage>
</organism>
<protein>
    <submittedName>
        <fullName evidence="2">Excalibur calcium-binding domain-containing protein</fullName>
    </submittedName>
</protein>
<reference evidence="2 3" key="1">
    <citation type="submission" date="2016-10" db="EMBL/GenBank/DDBJ databases">
        <authorList>
            <person name="de Groot N.N."/>
        </authorList>
    </citation>
    <scope>NUCLEOTIDE SEQUENCE [LARGE SCALE GENOMIC DNA]</scope>
    <source>
        <strain evidence="2 3">DSM 14858</strain>
    </source>
</reference>